<comment type="caution">
    <text evidence="11">The sequence shown here is derived from an EMBL/GenBank/DDBJ whole genome shotgun (WGS) entry which is preliminary data.</text>
</comment>
<feature type="transmembrane region" description="Helical" evidence="10">
    <location>
        <begin position="12"/>
        <end position="36"/>
    </location>
</feature>
<feature type="transmembrane region" description="Helical" evidence="10">
    <location>
        <begin position="87"/>
        <end position="109"/>
    </location>
</feature>
<evidence type="ECO:0000256" key="5">
    <source>
        <dbReference type="ARBA" id="ARBA00022475"/>
    </source>
</evidence>
<feature type="transmembrane region" description="Helical" evidence="10">
    <location>
        <begin position="353"/>
        <end position="375"/>
    </location>
</feature>
<comment type="similarity">
    <text evidence="2">Belongs to the multi antimicrobial extrusion (MATE) (TC 2.A.66.1) family. MepA subfamily.</text>
</comment>
<evidence type="ECO:0000256" key="10">
    <source>
        <dbReference type="SAM" id="Phobius"/>
    </source>
</evidence>
<keyword evidence="4" id="KW-0813">Transport</keyword>
<evidence type="ECO:0000256" key="8">
    <source>
        <dbReference type="ARBA" id="ARBA00023136"/>
    </source>
</evidence>
<feature type="transmembrane region" description="Helical" evidence="10">
    <location>
        <begin position="186"/>
        <end position="209"/>
    </location>
</feature>
<evidence type="ECO:0000256" key="9">
    <source>
        <dbReference type="ARBA" id="ARBA00023251"/>
    </source>
</evidence>
<feature type="transmembrane region" description="Helical" evidence="10">
    <location>
        <begin position="129"/>
        <end position="151"/>
    </location>
</feature>
<reference evidence="11" key="1">
    <citation type="submission" date="2020-08" db="EMBL/GenBank/DDBJ databases">
        <title>Genome public.</title>
        <authorList>
            <person name="Liu C."/>
            <person name="Sun Q."/>
        </authorList>
    </citation>
    <scope>NUCLEOTIDE SEQUENCE</scope>
    <source>
        <strain evidence="11">NSJ-31</strain>
    </source>
</reference>
<evidence type="ECO:0000256" key="3">
    <source>
        <dbReference type="ARBA" id="ARBA00022106"/>
    </source>
</evidence>
<feature type="transmembrane region" description="Helical" evidence="10">
    <location>
        <begin position="382"/>
        <end position="405"/>
    </location>
</feature>
<proteinExistence type="inferred from homology"/>
<evidence type="ECO:0000313" key="12">
    <source>
        <dbReference type="Proteomes" id="UP000653127"/>
    </source>
</evidence>
<dbReference type="NCBIfam" id="TIGR00797">
    <property type="entry name" value="matE"/>
    <property type="match status" value="1"/>
</dbReference>
<dbReference type="GO" id="GO:0015297">
    <property type="term" value="F:antiporter activity"/>
    <property type="evidence" value="ECO:0007669"/>
    <property type="project" value="InterPro"/>
</dbReference>
<dbReference type="Proteomes" id="UP000653127">
    <property type="component" value="Unassembled WGS sequence"/>
</dbReference>
<organism evidence="11 12">
    <name type="scientific">Ligaoa zhengdingensis</name>
    <dbReference type="NCBI Taxonomy" id="2763658"/>
    <lineage>
        <taxon>Bacteria</taxon>
        <taxon>Bacillati</taxon>
        <taxon>Bacillota</taxon>
        <taxon>Clostridia</taxon>
        <taxon>Eubacteriales</taxon>
        <taxon>Oscillospiraceae</taxon>
        <taxon>Ligaoa</taxon>
    </lineage>
</organism>
<keyword evidence="7 10" id="KW-1133">Transmembrane helix</keyword>
<dbReference type="CDD" id="cd13143">
    <property type="entry name" value="MATE_MepA_like"/>
    <property type="match status" value="1"/>
</dbReference>
<feature type="transmembrane region" description="Helical" evidence="10">
    <location>
        <begin position="158"/>
        <end position="180"/>
    </location>
</feature>
<accession>A0A926E1S6</accession>
<keyword evidence="8 10" id="KW-0472">Membrane</keyword>
<comment type="subcellular location">
    <subcellularLocation>
        <location evidence="1">Cell membrane</location>
        <topology evidence="1">Multi-pass membrane protein</topology>
    </subcellularLocation>
</comment>
<dbReference type="RefSeq" id="WP_249283288.1">
    <property type="nucleotide sequence ID" value="NZ_JACRST010000015.1"/>
</dbReference>
<protein>
    <recommendedName>
        <fullName evidence="3">Multidrug export protein MepA</fullName>
    </recommendedName>
</protein>
<keyword evidence="5" id="KW-1003">Cell membrane</keyword>
<gene>
    <name evidence="11" type="ORF">H8711_09775</name>
</gene>
<dbReference type="AlphaFoldDB" id="A0A926E1S6"/>
<feature type="transmembrane region" description="Helical" evidence="10">
    <location>
        <begin position="307"/>
        <end position="333"/>
    </location>
</feature>
<dbReference type="GO" id="GO:0005886">
    <property type="term" value="C:plasma membrane"/>
    <property type="evidence" value="ECO:0007669"/>
    <property type="project" value="UniProtKB-SubCell"/>
</dbReference>
<dbReference type="Pfam" id="PF01554">
    <property type="entry name" value="MatE"/>
    <property type="match status" value="2"/>
</dbReference>
<feature type="transmembrane region" description="Helical" evidence="10">
    <location>
        <begin position="262"/>
        <end position="286"/>
    </location>
</feature>
<dbReference type="InterPro" id="IPR002528">
    <property type="entry name" value="MATE_fam"/>
</dbReference>
<dbReference type="EMBL" id="JACRST010000015">
    <property type="protein sequence ID" value="MBC8547215.1"/>
    <property type="molecule type" value="Genomic_DNA"/>
</dbReference>
<evidence type="ECO:0000256" key="7">
    <source>
        <dbReference type="ARBA" id="ARBA00022989"/>
    </source>
</evidence>
<evidence type="ECO:0000313" key="11">
    <source>
        <dbReference type="EMBL" id="MBC8547215.1"/>
    </source>
</evidence>
<feature type="transmembrane region" description="Helical" evidence="10">
    <location>
        <begin position="56"/>
        <end position="75"/>
    </location>
</feature>
<evidence type="ECO:0000256" key="6">
    <source>
        <dbReference type="ARBA" id="ARBA00022692"/>
    </source>
</evidence>
<dbReference type="PIRSF" id="PIRSF006603">
    <property type="entry name" value="DinF"/>
    <property type="match status" value="1"/>
</dbReference>
<dbReference type="InterPro" id="IPR045070">
    <property type="entry name" value="MATE_MepA-like"/>
</dbReference>
<dbReference type="PANTHER" id="PTHR43823">
    <property type="entry name" value="SPORULATION PROTEIN YKVU"/>
    <property type="match status" value="1"/>
</dbReference>
<dbReference type="InterPro" id="IPR048279">
    <property type="entry name" value="MdtK-like"/>
</dbReference>
<keyword evidence="9" id="KW-0046">Antibiotic resistance</keyword>
<dbReference type="PROSITE" id="PS51257">
    <property type="entry name" value="PROKAR_LIPOPROTEIN"/>
    <property type="match status" value="1"/>
</dbReference>
<feature type="transmembrane region" description="Helical" evidence="10">
    <location>
        <begin position="230"/>
        <end position="256"/>
    </location>
</feature>
<dbReference type="InterPro" id="IPR051327">
    <property type="entry name" value="MATE_MepA_subfamily"/>
</dbReference>
<dbReference type="PANTHER" id="PTHR43823:SF3">
    <property type="entry name" value="MULTIDRUG EXPORT PROTEIN MEPA"/>
    <property type="match status" value="1"/>
</dbReference>
<dbReference type="GO" id="GO:0046677">
    <property type="term" value="P:response to antibiotic"/>
    <property type="evidence" value="ECO:0007669"/>
    <property type="project" value="UniProtKB-KW"/>
</dbReference>
<evidence type="ECO:0000256" key="4">
    <source>
        <dbReference type="ARBA" id="ARBA00022448"/>
    </source>
</evidence>
<evidence type="ECO:0000256" key="2">
    <source>
        <dbReference type="ARBA" id="ARBA00008417"/>
    </source>
</evidence>
<keyword evidence="6 10" id="KW-0812">Transmembrane</keyword>
<keyword evidence="12" id="KW-1185">Reference proteome</keyword>
<sequence>MKPNAILKDFTHFVSLNVLGMIGLSCYILADTFFVAKGLGTNGLTALGLAISGYSFIQGTGLMIGVGGATRYAIWKSQGKHDAANRVFTHSVVLAIAAGFLFAAAGLFLSTPISRLLGADGLILDMTALYLKTVLCFSPFFILNNLMLAFVRNDGNPHLAMAAMLAGSLSNVLLDYILIFPLDMGIFGAALATGLAPILGMAVLSIHIVKRRNGFHLRRIRPDPACALDLCSLGLSSLITELASGLVLIVFNLVILRLSGNIGVAAYSVVANLSLVVISIFTGIAQGLQPLVSSSYGRAQYVELSQLLRYAVLLSVVLAVLLYLVACLFSDGLVAIFNREADPQLAALAKDGLLLYFAGFLFAGFNIVTSAYLSAVAQPRPAFAVCILRGCVAILPAVFALAALWGMNGVWLSFPCAEAIASVAGIFALRRSFPGEKQKNSPVSPIRPV</sequence>
<name>A0A926E1S6_9FIRM</name>
<dbReference type="GO" id="GO:0042910">
    <property type="term" value="F:xenobiotic transmembrane transporter activity"/>
    <property type="evidence" value="ECO:0007669"/>
    <property type="project" value="InterPro"/>
</dbReference>
<feature type="transmembrane region" description="Helical" evidence="10">
    <location>
        <begin position="411"/>
        <end position="429"/>
    </location>
</feature>
<evidence type="ECO:0000256" key="1">
    <source>
        <dbReference type="ARBA" id="ARBA00004651"/>
    </source>
</evidence>